<reference evidence="7" key="1">
    <citation type="journal article" date="2014" name="BMC Genomics">
        <title>Genome characteristics reveal the impact of lichenization on lichen-forming fungus Endocarpon pusillum Hedwig (Verrucariales, Ascomycota).</title>
        <authorList>
            <person name="Wang Y.-Y."/>
            <person name="Liu B."/>
            <person name="Zhang X.-Y."/>
            <person name="Zhou Q.-M."/>
            <person name="Zhang T."/>
            <person name="Li H."/>
            <person name="Yu Y.-F."/>
            <person name="Zhang X.-L."/>
            <person name="Hao X.-Y."/>
            <person name="Wang M."/>
            <person name="Wang L."/>
            <person name="Wei J.-C."/>
        </authorList>
    </citation>
    <scope>NUCLEOTIDE SEQUENCE [LARGE SCALE GENOMIC DNA]</scope>
    <source>
        <strain evidence="7">Z07020 / HMAS-L-300199</strain>
    </source>
</reference>
<evidence type="ECO:0000313" key="6">
    <source>
        <dbReference type="EMBL" id="ERF77080.1"/>
    </source>
</evidence>
<dbReference type="AlphaFoldDB" id="U1I1E7"/>
<feature type="compositionally biased region" description="Polar residues" evidence="4">
    <location>
        <begin position="18"/>
        <end position="28"/>
    </location>
</feature>
<dbReference type="PANTHER" id="PTHR19303:SF74">
    <property type="entry name" value="POGO TRANSPOSABLE ELEMENT WITH KRAB DOMAIN"/>
    <property type="match status" value="1"/>
</dbReference>
<evidence type="ECO:0000256" key="2">
    <source>
        <dbReference type="ARBA" id="ARBA00023125"/>
    </source>
</evidence>
<dbReference type="PANTHER" id="PTHR19303">
    <property type="entry name" value="TRANSPOSON"/>
    <property type="match status" value="1"/>
</dbReference>
<name>U1I1E7_ENDPU</name>
<dbReference type="Proteomes" id="UP000019373">
    <property type="component" value="Unassembled WGS sequence"/>
</dbReference>
<comment type="subcellular location">
    <subcellularLocation>
        <location evidence="1">Nucleus</location>
    </subcellularLocation>
</comment>
<dbReference type="InterPro" id="IPR007889">
    <property type="entry name" value="HTH_Psq"/>
</dbReference>
<keyword evidence="2" id="KW-0238">DNA-binding</keyword>
<evidence type="ECO:0000256" key="4">
    <source>
        <dbReference type="SAM" id="MobiDB-lite"/>
    </source>
</evidence>
<dbReference type="InterPro" id="IPR006600">
    <property type="entry name" value="HTH_CenpB_DNA-bd_dom"/>
</dbReference>
<protein>
    <recommendedName>
        <fullName evidence="5">HTH CENPB-type domain-containing protein</fullName>
    </recommendedName>
</protein>
<sequence length="442" mass="50068">MAENMTGNTVENMTENPVEITTENTAENSTEDMAENPADLPKGERIELAIAECQKENGISARKAAKKYNVAPSTVTRRLNHSVQSASVAHQSRQRLTPQEEKLIIRKALQHYESGLPLGIRHLHEFANEILCSKDTEAPEIGHNWHRRMLARNPSIKRILSRPPARVRTAKLMRKDTLDEFFALYSDLRKTHAIASTDVYNMDEKGLLTGANQQSSVLIPMEKRQAYMRQEGNRQWASVLECISADGEALPAWMVFKVVNQPNSGFKHLGTGESSIAISEKEWTSNVLALHWLQEHFHPLTEKRRHGEYRMLIVDGHGSQCTPEFVDFCVKAKIILLILPPHNTRLVQPLDAGTLQPLVQGYSNFLDDHKRFCKTWLNKEDLIKYYQLARKQAINNANIMAGWKRTGLFPFNPQEVLHQLPNLFSGPSRSPGASSEPPEDPF</sequence>
<dbReference type="Pfam" id="PF05225">
    <property type="entry name" value="HTH_psq"/>
    <property type="match status" value="1"/>
</dbReference>
<dbReference type="GeneID" id="19241241"/>
<keyword evidence="3" id="KW-0539">Nucleus</keyword>
<evidence type="ECO:0000256" key="3">
    <source>
        <dbReference type="ARBA" id="ARBA00023242"/>
    </source>
</evidence>
<dbReference type="GO" id="GO:0003677">
    <property type="term" value="F:DNA binding"/>
    <property type="evidence" value="ECO:0007669"/>
    <property type="project" value="UniProtKB-KW"/>
</dbReference>
<dbReference type="GO" id="GO:0005634">
    <property type="term" value="C:nucleus"/>
    <property type="evidence" value="ECO:0007669"/>
    <property type="project" value="UniProtKB-SubCell"/>
</dbReference>
<gene>
    <name evidence="6" type="ORF">EPUS_06298</name>
</gene>
<dbReference type="OMA" id="NANIMAG"/>
<organism evidence="6 7">
    <name type="scientific">Endocarpon pusillum (strain Z07020 / HMAS-L-300199)</name>
    <name type="common">Lichen-forming fungus</name>
    <dbReference type="NCBI Taxonomy" id="1263415"/>
    <lineage>
        <taxon>Eukaryota</taxon>
        <taxon>Fungi</taxon>
        <taxon>Dikarya</taxon>
        <taxon>Ascomycota</taxon>
        <taxon>Pezizomycotina</taxon>
        <taxon>Eurotiomycetes</taxon>
        <taxon>Chaetothyriomycetidae</taxon>
        <taxon>Verrucariales</taxon>
        <taxon>Verrucariaceae</taxon>
        <taxon>Endocarpon</taxon>
    </lineage>
</organism>
<dbReference type="HOGENOM" id="CLU_013929_4_2_1"/>
<dbReference type="RefSeq" id="XP_007785590.1">
    <property type="nucleotide sequence ID" value="XM_007787400.1"/>
</dbReference>
<feature type="region of interest" description="Disordered" evidence="4">
    <location>
        <begin position="422"/>
        <end position="442"/>
    </location>
</feature>
<dbReference type="InterPro" id="IPR004875">
    <property type="entry name" value="DDE_SF_endonuclease_dom"/>
</dbReference>
<evidence type="ECO:0000256" key="1">
    <source>
        <dbReference type="ARBA" id="ARBA00004123"/>
    </source>
</evidence>
<evidence type="ECO:0000259" key="5">
    <source>
        <dbReference type="PROSITE" id="PS51253"/>
    </source>
</evidence>
<evidence type="ECO:0000313" key="7">
    <source>
        <dbReference type="Proteomes" id="UP000019373"/>
    </source>
</evidence>
<dbReference type="InterPro" id="IPR050863">
    <property type="entry name" value="CenT-Element_Derived"/>
</dbReference>
<keyword evidence="7" id="KW-1185">Reference proteome</keyword>
<feature type="domain" description="HTH CENPB-type" evidence="5">
    <location>
        <begin position="88"/>
        <end position="159"/>
    </location>
</feature>
<dbReference type="OrthoDB" id="4491199at2759"/>
<proteinExistence type="predicted"/>
<dbReference type="eggNOG" id="KOG3105">
    <property type="taxonomic scope" value="Eukaryota"/>
</dbReference>
<dbReference type="PROSITE" id="PS51253">
    <property type="entry name" value="HTH_CENPB"/>
    <property type="match status" value="1"/>
</dbReference>
<accession>U1I1E7</accession>
<dbReference type="EMBL" id="KE720666">
    <property type="protein sequence ID" value="ERF77080.1"/>
    <property type="molecule type" value="Genomic_DNA"/>
</dbReference>
<feature type="region of interest" description="Disordered" evidence="4">
    <location>
        <begin position="18"/>
        <end position="38"/>
    </location>
</feature>
<dbReference type="Pfam" id="PF03184">
    <property type="entry name" value="DDE_1"/>
    <property type="match status" value="1"/>
</dbReference>